<reference evidence="5 6" key="1">
    <citation type="submission" date="2019-03" db="EMBL/GenBank/DDBJ databases">
        <title>Genomic Encyclopedia of Type Strains, Phase IV (KMG-IV): sequencing the most valuable type-strain genomes for metagenomic binning, comparative biology and taxonomic classification.</title>
        <authorList>
            <person name="Goeker M."/>
        </authorList>
    </citation>
    <scope>NUCLEOTIDE SEQUENCE [LARGE SCALE GENOMIC DNA]</scope>
    <source>
        <strain evidence="5 6">LX-B</strain>
    </source>
</reference>
<dbReference type="PANTHER" id="PTHR43334">
    <property type="entry name" value="ACETATE--COA LIGASE [ADP-FORMING]"/>
    <property type="match status" value="1"/>
</dbReference>
<organism evidence="5 6">
    <name type="scientific">Hydrogenispora ethanolica</name>
    <dbReference type="NCBI Taxonomy" id="1082276"/>
    <lineage>
        <taxon>Bacteria</taxon>
        <taxon>Bacillati</taxon>
        <taxon>Bacillota</taxon>
        <taxon>Hydrogenispora</taxon>
    </lineage>
</organism>
<dbReference type="Gene3D" id="3.30.1490.20">
    <property type="entry name" value="ATP-grasp fold, A domain"/>
    <property type="match status" value="1"/>
</dbReference>
<name>A0A4R1S015_HYDET</name>
<dbReference type="SUPFAM" id="SSF56059">
    <property type="entry name" value="Glutathione synthetase ATP-binding domain-like"/>
    <property type="match status" value="1"/>
</dbReference>
<dbReference type="AlphaFoldDB" id="A0A4R1S015"/>
<evidence type="ECO:0000256" key="2">
    <source>
        <dbReference type="ARBA" id="ARBA00022741"/>
    </source>
</evidence>
<dbReference type="RefSeq" id="WP_132013640.1">
    <property type="nucleotide sequence ID" value="NZ_SLUN01000006.1"/>
</dbReference>
<dbReference type="InterPro" id="IPR016102">
    <property type="entry name" value="Succinyl-CoA_synth-like"/>
</dbReference>
<evidence type="ECO:0000313" key="5">
    <source>
        <dbReference type="EMBL" id="TCL72433.1"/>
    </source>
</evidence>
<dbReference type="OrthoDB" id="9807426at2"/>
<evidence type="ECO:0000256" key="3">
    <source>
        <dbReference type="ARBA" id="ARBA00022840"/>
    </source>
</evidence>
<dbReference type="SMART" id="SM00881">
    <property type="entry name" value="CoA_binding"/>
    <property type="match status" value="1"/>
</dbReference>
<keyword evidence="3" id="KW-0067">ATP-binding</keyword>
<accession>A0A4R1S015</accession>
<dbReference type="SUPFAM" id="SSF52210">
    <property type="entry name" value="Succinyl-CoA synthetase domains"/>
    <property type="match status" value="2"/>
</dbReference>
<keyword evidence="6" id="KW-1185">Reference proteome</keyword>
<gene>
    <name evidence="5" type="ORF">EDC14_1006146</name>
</gene>
<comment type="caution">
    <text evidence="5">The sequence shown here is derived from an EMBL/GenBank/DDBJ whole genome shotgun (WGS) entry which is preliminary data.</text>
</comment>
<dbReference type="EMBL" id="SLUN01000006">
    <property type="protein sequence ID" value="TCL72433.1"/>
    <property type="molecule type" value="Genomic_DNA"/>
</dbReference>
<evidence type="ECO:0000259" key="4">
    <source>
        <dbReference type="SMART" id="SM00881"/>
    </source>
</evidence>
<dbReference type="InterPro" id="IPR051538">
    <property type="entry name" value="Acyl-CoA_Synth/Transferase"/>
</dbReference>
<dbReference type="InterPro" id="IPR036291">
    <property type="entry name" value="NAD(P)-bd_dom_sf"/>
</dbReference>
<dbReference type="Pfam" id="PF13380">
    <property type="entry name" value="CoA_binding_2"/>
    <property type="match status" value="1"/>
</dbReference>
<proteinExistence type="predicted"/>
<dbReference type="Gene3D" id="3.40.50.720">
    <property type="entry name" value="NAD(P)-binding Rossmann-like Domain"/>
    <property type="match status" value="1"/>
</dbReference>
<dbReference type="InterPro" id="IPR013815">
    <property type="entry name" value="ATP_grasp_subdomain_1"/>
</dbReference>
<dbReference type="Gene3D" id="3.40.50.261">
    <property type="entry name" value="Succinyl-CoA synthetase domains"/>
    <property type="match status" value="2"/>
</dbReference>
<dbReference type="GO" id="GO:0005524">
    <property type="term" value="F:ATP binding"/>
    <property type="evidence" value="ECO:0007669"/>
    <property type="project" value="UniProtKB-KW"/>
</dbReference>
<feature type="domain" description="CoA-binding" evidence="4">
    <location>
        <begin position="279"/>
        <end position="379"/>
    </location>
</feature>
<dbReference type="InterPro" id="IPR032875">
    <property type="entry name" value="Succ_CoA_lig_flav_dom"/>
</dbReference>
<dbReference type="PANTHER" id="PTHR43334:SF2">
    <property type="entry name" value="ACETATE--COA LIGASE [ADP-FORMING]"/>
    <property type="match status" value="1"/>
</dbReference>
<dbReference type="Gene3D" id="3.30.470.20">
    <property type="entry name" value="ATP-grasp fold, B domain"/>
    <property type="match status" value="1"/>
</dbReference>
<dbReference type="SUPFAM" id="SSF51735">
    <property type="entry name" value="NAD(P)-binding Rossmann-fold domains"/>
    <property type="match status" value="1"/>
</dbReference>
<dbReference type="Pfam" id="PF13607">
    <property type="entry name" value="Succ_CoA_lig"/>
    <property type="match status" value="1"/>
</dbReference>
<protein>
    <submittedName>
        <fullName evidence="5">Acyl-CoA synthetase (NDP forming)</fullName>
    </submittedName>
</protein>
<sequence length="748" mass="82376">MNLTMETSSRINRVFAEAWAEGRGVLYEFEVYRILEQLDLGVPAFQFVSDPRAVDEELLKPFGRHLMVKIVSPQIAHKQKVGGVKKVKNEDPLFIQFVLERMRAEVLGHFPAGAAPEIEGFLLVELIPHSQALGYETLIGFKEDPAFGPVIALSKGGDDAEFFAKYFNPANLFMPSFDRAAARRLVETLNIRHKFAALGHPEYLDYVADAIAKVSALAYAYSFVAPQAAPFIIKSLDVNPFVFAEDGRFVAIDGFAEFQPAAETALAVPPLRREGLDRFFTPRGVAVIGVSGDRAKYSLGREIAGLLHELGRSDLYCVNARGGEVLFGEKEYPLYKSLRELPGPVELAVYAAPAQYTVDFLREAAETGVRAVILISGIPAELKYSEFAAQIGAVLPPGLRIIGPNCMGVYFAPSGNEPGLNTLFVDEKRLEIRSSEFSNTVLLTQSGAFSVTAIDKMQRSRLFRAIVSFGNKYDVKITDLLAYFEARDGIEVIALYVEGLDPGEGRRFFELARESAKPVIIYKSGRTEAGARAAASHTASMSGSYDVFRAACRQAGVILAETIEELYDLTKVFSLLVSRIPAGNRVAGVVNAGFESTVGADELRQLEQAQLNEATIAKLNRINPYGLVDTSSPFLDVTPMADDRMYAAYVEALLQDENVDCVFVAVVPHAASLKTTPDTCRHPESLANLLVDLQRRYAKPMVISVNAGRYYQEFVAVMEENGLPVYPNIRAAIQSLDAFVEFWKNKRH</sequence>
<keyword evidence="1" id="KW-0436">Ligase</keyword>
<dbReference type="GO" id="GO:0016874">
    <property type="term" value="F:ligase activity"/>
    <property type="evidence" value="ECO:0007669"/>
    <property type="project" value="UniProtKB-KW"/>
</dbReference>
<dbReference type="Proteomes" id="UP000295008">
    <property type="component" value="Unassembled WGS sequence"/>
</dbReference>
<evidence type="ECO:0000313" key="6">
    <source>
        <dbReference type="Proteomes" id="UP000295008"/>
    </source>
</evidence>
<dbReference type="InterPro" id="IPR003781">
    <property type="entry name" value="CoA-bd"/>
</dbReference>
<evidence type="ECO:0000256" key="1">
    <source>
        <dbReference type="ARBA" id="ARBA00022598"/>
    </source>
</evidence>
<keyword evidence="2" id="KW-0547">Nucleotide-binding</keyword>
<dbReference type="Pfam" id="PF13549">
    <property type="entry name" value="ATP-grasp_5"/>
    <property type="match status" value="1"/>
</dbReference>